<dbReference type="OrthoDB" id="6762350at2759"/>
<dbReference type="SUPFAM" id="SSF56219">
    <property type="entry name" value="DNase I-like"/>
    <property type="match status" value="1"/>
</dbReference>
<name>A0A9P0VP92_ACAOB</name>
<dbReference type="Proteomes" id="UP001152888">
    <property type="component" value="Unassembled WGS sequence"/>
</dbReference>
<protein>
    <submittedName>
        <fullName evidence="1">Uncharacterized protein</fullName>
    </submittedName>
</protein>
<gene>
    <name evidence="1" type="ORF">ACAOBT_LOCUS35352</name>
</gene>
<keyword evidence="2" id="KW-1185">Reference proteome</keyword>
<dbReference type="Gene3D" id="3.60.10.10">
    <property type="entry name" value="Endonuclease/exonuclease/phosphatase"/>
    <property type="match status" value="1"/>
</dbReference>
<evidence type="ECO:0000313" key="2">
    <source>
        <dbReference type="Proteomes" id="UP001152888"/>
    </source>
</evidence>
<reference evidence="1" key="1">
    <citation type="submission" date="2022-03" db="EMBL/GenBank/DDBJ databases">
        <authorList>
            <person name="Sayadi A."/>
        </authorList>
    </citation>
    <scope>NUCLEOTIDE SEQUENCE</scope>
</reference>
<dbReference type="AlphaFoldDB" id="A0A9P0VP92"/>
<evidence type="ECO:0000313" key="1">
    <source>
        <dbReference type="EMBL" id="CAH2016426.1"/>
    </source>
</evidence>
<proteinExistence type="predicted"/>
<dbReference type="EMBL" id="CAKOFQ010008893">
    <property type="protein sequence ID" value="CAH2016426.1"/>
    <property type="molecule type" value="Genomic_DNA"/>
</dbReference>
<organism evidence="1 2">
    <name type="scientific">Acanthoscelides obtectus</name>
    <name type="common">Bean weevil</name>
    <name type="synonym">Bruchus obtectus</name>
    <dbReference type="NCBI Taxonomy" id="200917"/>
    <lineage>
        <taxon>Eukaryota</taxon>
        <taxon>Metazoa</taxon>
        <taxon>Ecdysozoa</taxon>
        <taxon>Arthropoda</taxon>
        <taxon>Hexapoda</taxon>
        <taxon>Insecta</taxon>
        <taxon>Pterygota</taxon>
        <taxon>Neoptera</taxon>
        <taxon>Endopterygota</taxon>
        <taxon>Coleoptera</taxon>
        <taxon>Polyphaga</taxon>
        <taxon>Cucujiformia</taxon>
        <taxon>Chrysomeloidea</taxon>
        <taxon>Chrysomelidae</taxon>
        <taxon>Bruchinae</taxon>
        <taxon>Bruchini</taxon>
        <taxon>Acanthoscelides</taxon>
    </lineage>
</organism>
<comment type="caution">
    <text evidence="1">The sequence shown here is derived from an EMBL/GenBank/DDBJ whole genome shotgun (WGS) entry which is preliminary data.</text>
</comment>
<sequence length="119" mass="13398">MSRHLKFMSFNVRSTQFGSLFLKEYVVDCAVDILGLSETWLTPDVDTSSVSMLFVRADRNSRGGGVASYVRNGIAFKILHSNITTVLEAYWISVKVNTRKYCVGVVHRPPSVNVHDCFH</sequence>
<accession>A0A9P0VP92</accession>
<dbReference type="InterPro" id="IPR036691">
    <property type="entry name" value="Endo/exonu/phosph_ase_sf"/>
</dbReference>